<sequence length="480" mass="51535">MSGRILLTISASLLVTVTTPLTAGAFDVFRTEGGIPPTAGGSIVPSPAFCQFGTPGNPLQLHEAVERALCDNPKTRQAWADVKAQAAAVGVARAAYLPNITGNWQGVRDDSVTDVENHPNLSSASLSTIRTESVSLTWTLYDFGARSAALANAVALLEGARATQDATLQTTFIDVTKDYYAAQAASGALTAARDVERMANDSLMAAQVRVEKGMAPISDALQAQTAHEQAEINVIKSEGTLQTALGTLANDMDLLPNSPIVLPAVDTGTQPDEAFSDSIDDLIELTRRTHPSVLAAQSKLDAAESKVAQTRAEGLPTFSLVSKYSRNNQPASLGLGITEFPATGREWYVGFQLSIPFFEGFGRIYQVRQAEAQVELQRETVNEARQQAALDVWTAYQALRTSMDTLKKDAALLDIAQRSFFVSQRRYKGGVGNILELLSAQTTLANAEQQRIQGLTDWRAARLHLAGSLGRLGFDDLSEH</sequence>
<dbReference type="GO" id="GO:0031640">
    <property type="term" value="P:killing of cells of another organism"/>
    <property type="evidence" value="ECO:0007669"/>
    <property type="project" value="UniProtKB-KW"/>
</dbReference>
<dbReference type="InterPro" id="IPR028351">
    <property type="entry name" value="CyaE"/>
</dbReference>
<dbReference type="Proteomes" id="UP000494363">
    <property type="component" value="Unassembled WGS sequence"/>
</dbReference>
<dbReference type="Gene3D" id="1.20.1600.10">
    <property type="entry name" value="Outer membrane efflux proteins (OEP)"/>
    <property type="match status" value="1"/>
</dbReference>
<comment type="function">
    <text evidence="7">CyaE is necessary for transport of calmodulin-sensitive adenylate cyclase-hemolysin (cyclolysin).</text>
</comment>
<feature type="signal peptide" evidence="8">
    <location>
        <begin position="1"/>
        <end position="25"/>
    </location>
</feature>
<keyword evidence="6 7" id="KW-0998">Cell outer membrane</keyword>
<reference evidence="9 10" key="1">
    <citation type="submission" date="2020-04" db="EMBL/GenBank/DDBJ databases">
        <authorList>
            <person name="De Canck E."/>
        </authorList>
    </citation>
    <scope>NUCLEOTIDE SEQUENCE [LARGE SCALE GENOMIC DNA]</scope>
    <source>
        <strain evidence="9 10">LMG 29542</strain>
    </source>
</reference>
<dbReference type="GO" id="GO:0015562">
    <property type="term" value="F:efflux transmembrane transporter activity"/>
    <property type="evidence" value="ECO:0007669"/>
    <property type="project" value="InterPro"/>
</dbReference>
<dbReference type="RefSeq" id="WP_246355620.1">
    <property type="nucleotide sequence ID" value="NZ_CADIKH010000001.1"/>
</dbReference>
<keyword evidence="2 7" id="KW-0813">Transport</keyword>
<evidence type="ECO:0000256" key="5">
    <source>
        <dbReference type="ARBA" id="ARBA00023136"/>
    </source>
</evidence>
<accession>A0A6J5CZ35</accession>
<dbReference type="AlphaFoldDB" id="A0A6J5CZ35"/>
<keyword evidence="3" id="KW-1134">Transmembrane beta strand</keyword>
<name>A0A6J5CZ35_9BURK</name>
<dbReference type="GO" id="GO:1990281">
    <property type="term" value="C:efflux pump complex"/>
    <property type="evidence" value="ECO:0007669"/>
    <property type="project" value="TreeGrafter"/>
</dbReference>
<dbReference type="InterPro" id="IPR003423">
    <property type="entry name" value="OMP_efflux"/>
</dbReference>
<feature type="chain" id="PRO_5026727981" description="Protein CyaE" evidence="8">
    <location>
        <begin position="26"/>
        <end position="480"/>
    </location>
</feature>
<evidence type="ECO:0000256" key="7">
    <source>
        <dbReference type="PIRNR" id="PIRNR001892"/>
    </source>
</evidence>
<evidence type="ECO:0000313" key="9">
    <source>
        <dbReference type="EMBL" id="CAB3746095.1"/>
    </source>
</evidence>
<dbReference type="PANTHER" id="PTHR30026">
    <property type="entry name" value="OUTER MEMBRANE PROTEIN TOLC"/>
    <property type="match status" value="1"/>
</dbReference>
<evidence type="ECO:0000256" key="4">
    <source>
        <dbReference type="ARBA" id="ARBA00022692"/>
    </source>
</evidence>
<keyword evidence="5 7" id="KW-0472">Membrane</keyword>
<comment type="similarity">
    <text evidence="1 7">Belongs to the outer membrane factor (OMF) (TC 1.B.17) family.</text>
</comment>
<evidence type="ECO:0000256" key="3">
    <source>
        <dbReference type="ARBA" id="ARBA00022452"/>
    </source>
</evidence>
<dbReference type="Pfam" id="PF02321">
    <property type="entry name" value="OEP"/>
    <property type="match status" value="2"/>
</dbReference>
<proteinExistence type="inferred from homology"/>
<evidence type="ECO:0000313" key="10">
    <source>
        <dbReference type="Proteomes" id="UP000494363"/>
    </source>
</evidence>
<comment type="subcellular location">
    <subcellularLocation>
        <location evidence="7">Cell outer membrane</location>
        <topology evidence="7">Peripheral membrane protein</topology>
    </subcellularLocation>
</comment>
<dbReference type="GO" id="GO:0009279">
    <property type="term" value="C:cell outer membrane"/>
    <property type="evidence" value="ECO:0007669"/>
    <property type="project" value="UniProtKB-SubCell"/>
</dbReference>
<evidence type="ECO:0000256" key="2">
    <source>
        <dbReference type="ARBA" id="ARBA00022448"/>
    </source>
</evidence>
<evidence type="ECO:0000256" key="6">
    <source>
        <dbReference type="ARBA" id="ARBA00023237"/>
    </source>
</evidence>
<keyword evidence="10" id="KW-1185">Reference proteome</keyword>
<protein>
    <recommendedName>
        <fullName evidence="7">Protein CyaE</fullName>
    </recommendedName>
</protein>
<dbReference type="SUPFAM" id="SSF56954">
    <property type="entry name" value="Outer membrane efflux proteins (OEP)"/>
    <property type="match status" value="1"/>
</dbReference>
<dbReference type="GO" id="GO:0015288">
    <property type="term" value="F:porin activity"/>
    <property type="evidence" value="ECO:0007669"/>
    <property type="project" value="TreeGrafter"/>
</dbReference>
<organism evidence="9 10">
    <name type="scientific">Paraburkholderia humisilvae</name>
    <dbReference type="NCBI Taxonomy" id="627669"/>
    <lineage>
        <taxon>Bacteria</taxon>
        <taxon>Pseudomonadati</taxon>
        <taxon>Pseudomonadota</taxon>
        <taxon>Betaproteobacteria</taxon>
        <taxon>Burkholderiales</taxon>
        <taxon>Burkholderiaceae</taxon>
        <taxon>Paraburkholderia</taxon>
    </lineage>
</organism>
<dbReference type="EMBL" id="CADIKH010000001">
    <property type="protein sequence ID" value="CAB3746095.1"/>
    <property type="molecule type" value="Genomic_DNA"/>
</dbReference>
<dbReference type="PANTHER" id="PTHR30026:SF20">
    <property type="entry name" value="OUTER MEMBRANE PROTEIN TOLC"/>
    <property type="match status" value="1"/>
</dbReference>
<gene>
    <name evidence="9" type="primary">oprM_2</name>
    <name evidence="9" type="ORF">LMG29542_00122</name>
</gene>
<keyword evidence="7" id="KW-0204">Cytolysis</keyword>
<dbReference type="PIRSF" id="PIRSF001892">
    <property type="entry name" value="CyaE"/>
    <property type="match status" value="1"/>
</dbReference>
<evidence type="ECO:0000256" key="8">
    <source>
        <dbReference type="SAM" id="SignalP"/>
    </source>
</evidence>
<keyword evidence="8" id="KW-0732">Signal</keyword>
<dbReference type="InterPro" id="IPR051906">
    <property type="entry name" value="TolC-like"/>
</dbReference>
<evidence type="ECO:0000256" key="1">
    <source>
        <dbReference type="ARBA" id="ARBA00007613"/>
    </source>
</evidence>
<keyword evidence="4" id="KW-0812">Transmembrane</keyword>
<keyword evidence="7" id="KW-0354">Hemolysis</keyword>